<dbReference type="Proteomes" id="UP001273505">
    <property type="component" value="Unassembled WGS sequence"/>
</dbReference>
<organism evidence="1 2">
    <name type="scientific">Gilvimarinus gilvus</name>
    <dbReference type="NCBI Taxonomy" id="3058038"/>
    <lineage>
        <taxon>Bacteria</taxon>
        <taxon>Pseudomonadati</taxon>
        <taxon>Pseudomonadota</taxon>
        <taxon>Gammaproteobacteria</taxon>
        <taxon>Cellvibrionales</taxon>
        <taxon>Cellvibrionaceae</taxon>
        <taxon>Gilvimarinus</taxon>
    </lineage>
</organism>
<keyword evidence="1" id="KW-0808">Transferase</keyword>
<dbReference type="EMBL" id="JAXAFO010000005">
    <property type="protein sequence ID" value="MDX6848606.1"/>
    <property type="molecule type" value="Genomic_DNA"/>
</dbReference>
<dbReference type="SUPFAM" id="SSF52540">
    <property type="entry name" value="P-loop containing nucleoside triphosphate hydrolases"/>
    <property type="match status" value="1"/>
</dbReference>
<dbReference type="PANTHER" id="PTHR37816">
    <property type="entry name" value="YALI0E33011P"/>
    <property type="match status" value="1"/>
</dbReference>
<comment type="caution">
    <text evidence="1">The sequence shown here is derived from an EMBL/GenBank/DDBJ whole genome shotgun (WGS) entry which is preliminary data.</text>
</comment>
<evidence type="ECO:0000313" key="2">
    <source>
        <dbReference type="Proteomes" id="UP001273505"/>
    </source>
</evidence>
<accession>A0ABU4RWR4</accession>
<sequence>MKKVAIFGNAGGGKSTLAKALADAKGLPLRSLDKMKYQSGGAEVPHADYLKNHSDLLKQDRWVIDGFGCVASAWERFAAADTLIYVDLPICQHGWWITKRLLKGWYVNPEGWPDGSPIIKGTLSSYKVLWICHKKLTPKYRQMISEVKSVKEVYHLTSRRDIKDFLRRL</sequence>
<dbReference type="RefSeq" id="WP_302724675.1">
    <property type="nucleotide sequence ID" value="NZ_JAULRU010000823.1"/>
</dbReference>
<dbReference type="InterPro" id="IPR052922">
    <property type="entry name" value="Cytidylate_Kinase-2"/>
</dbReference>
<protein>
    <submittedName>
        <fullName evidence="1">Adenylate kinase</fullName>
    </submittedName>
</protein>
<dbReference type="Gene3D" id="3.40.50.300">
    <property type="entry name" value="P-loop containing nucleotide triphosphate hydrolases"/>
    <property type="match status" value="1"/>
</dbReference>
<dbReference type="GO" id="GO:0016301">
    <property type="term" value="F:kinase activity"/>
    <property type="evidence" value="ECO:0007669"/>
    <property type="project" value="UniProtKB-KW"/>
</dbReference>
<keyword evidence="2" id="KW-1185">Reference proteome</keyword>
<proteinExistence type="predicted"/>
<dbReference type="InterPro" id="IPR027417">
    <property type="entry name" value="P-loop_NTPase"/>
</dbReference>
<dbReference type="PANTHER" id="PTHR37816:SF2">
    <property type="entry name" value="DNA TOPOLOGY MODULATION PROTEIN FLAR-RELATED PROTEIN"/>
    <property type="match status" value="1"/>
</dbReference>
<name>A0ABU4RWR4_9GAMM</name>
<reference evidence="1 2" key="1">
    <citation type="submission" date="2023-11" db="EMBL/GenBank/DDBJ databases">
        <title>Gilvimarinus fulvus sp. nov., isolated from the surface of Kelp.</title>
        <authorList>
            <person name="Sun Y.Y."/>
            <person name="Gong Y."/>
            <person name="Du Z.J."/>
        </authorList>
    </citation>
    <scope>NUCLEOTIDE SEQUENCE [LARGE SCALE GENOMIC DNA]</scope>
    <source>
        <strain evidence="1 2">SDUM040013</strain>
    </source>
</reference>
<gene>
    <name evidence="1" type="ORF">SCD92_04495</name>
</gene>
<keyword evidence="1" id="KW-0418">Kinase</keyword>
<evidence type="ECO:0000313" key="1">
    <source>
        <dbReference type="EMBL" id="MDX6848606.1"/>
    </source>
</evidence>